<evidence type="ECO:0000256" key="2">
    <source>
        <dbReference type="SAM" id="SignalP"/>
    </source>
</evidence>
<dbReference type="RefSeq" id="WP_176756775.1">
    <property type="nucleotide sequence ID" value="NZ_FNJQ01000020.1"/>
</dbReference>
<protein>
    <submittedName>
        <fullName evidence="3">Uncharacterized protein</fullName>
    </submittedName>
</protein>
<evidence type="ECO:0000313" key="4">
    <source>
        <dbReference type="Proteomes" id="UP000182412"/>
    </source>
</evidence>
<feature type="non-terminal residue" evidence="3">
    <location>
        <position position="65"/>
    </location>
</feature>
<sequence>MKKKKLLCALLILVNVSLPKIVMAETEVHYERMYNSPAYEARRQEAARERKAQELERKKEQETAR</sequence>
<feature type="signal peptide" evidence="2">
    <location>
        <begin position="1"/>
        <end position="24"/>
    </location>
</feature>
<feature type="chain" id="PRO_5010219861" evidence="2">
    <location>
        <begin position="25"/>
        <end position="65"/>
    </location>
</feature>
<proteinExistence type="predicted"/>
<keyword evidence="2" id="KW-0732">Signal</keyword>
<gene>
    <name evidence="3" type="ORF">SAMN05216366_12023</name>
</gene>
<dbReference type="Proteomes" id="UP000182412">
    <property type="component" value="Unassembled WGS sequence"/>
</dbReference>
<evidence type="ECO:0000256" key="1">
    <source>
        <dbReference type="SAM" id="MobiDB-lite"/>
    </source>
</evidence>
<organism evidence="3 4">
    <name type="scientific">Selenomonas ruminantium</name>
    <dbReference type="NCBI Taxonomy" id="971"/>
    <lineage>
        <taxon>Bacteria</taxon>
        <taxon>Bacillati</taxon>
        <taxon>Bacillota</taxon>
        <taxon>Negativicutes</taxon>
        <taxon>Selenomonadales</taxon>
        <taxon>Selenomonadaceae</taxon>
        <taxon>Selenomonas</taxon>
    </lineage>
</organism>
<evidence type="ECO:0000313" key="3">
    <source>
        <dbReference type="EMBL" id="SDP46577.1"/>
    </source>
</evidence>
<accession>A0A1H0SXN6</accession>
<dbReference type="EMBL" id="FNJQ01000020">
    <property type="protein sequence ID" value="SDP46577.1"/>
    <property type="molecule type" value="Genomic_DNA"/>
</dbReference>
<reference evidence="3 4" key="1">
    <citation type="submission" date="2016-10" db="EMBL/GenBank/DDBJ databases">
        <authorList>
            <person name="de Groot N.N."/>
        </authorList>
    </citation>
    <scope>NUCLEOTIDE SEQUENCE [LARGE SCALE GENOMIC DNA]</scope>
    <source>
        <strain evidence="3 4">S137</strain>
    </source>
</reference>
<name>A0A1H0SXN6_SELRU</name>
<feature type="region of interest" description="Disordered" evidence="1">
    <location>
        <begin position="40"/>
        <end position="65"/>
    </location>
</feature>
<dbReference type="AlphaFoldDB" id="A0A1H0SXN6"/>